<dbReference type="Pfam" id="PF01243">
    <property type="entry name" value="PNPOx_N"/>
    <property type="match status" value="1"/>
</dbReference>
<protein>
    <recommendedName>
        <fullName evidence="1">Pyridoxamine 5'-phosphate oxidase N-terminal domain-containing protein</fullName>
    </recommendedName>
</protein>
<dbReference type="InterPro" id="IPR011576">
    <property type="entry name" value="Pyridox_Oxase_N"/>
</dbReference>
<comment type="caution">
    <text evidence="2">The sequence shown here is derived from an EMBL/GenBank/DDBJ whole genome shotgun (WGS) entry which is preliminary data.</text>
</comment>
<sequence length="132" mass="15290">MEKIIKFLKDNPTFYFATIEGDEPKIRPLGFFMEYNGRLYFGIGKHKKSYKQITENPNVEICTANDEGQWIRISGVVEFDNSEETMAKAFETMPMLKNIYNNKSGLTLGNFYLKNGIAEIMDMKGNFEKITF</sequence>
<dbReference type="EMBL" id="VSSQ01054686">
    <property type="protein sequence ID" value="MPN08617.1"/>
    <property type="molecule type" value="Genomic_DNA"/>
</dbReference>
<dbReference type="InterPro" id="IPR012349">
    <property type="entry name" value="Split_barrel_FMN-bd"/>
</dbReference>
<feature type="domain" description="Pyridoxamine 5'-phosphate oxidase N-terminal" evidence="1">
    <location>
        <begin position="2"/>
        <end position="89"/>
    </location>
</feature>
<gene>
    <name evidence="2" type="ORF">SDC9_155901</name>
</gene>
<dbReference type="AlphaFoldDB" id="A0A645F316"/>
<dbReference type="PANTHER" id="PTHR34818">
    <property type="entry name" value="PROTEIN BLI-3"/>
    <property type="match status" value="1"/>
</dbReference>
<proteinExistence type="predicted"/>
<dbReference type="InterPro" id="IPR052917">
    <property type="entry name" value="Stress-Dev_Protein"/>
</dbReference>
<evidence type="ECO:0000313" key="2">
    <source>
        <dbReference type="EMBL" id="MPN08617.1"/>
    </source>
</evidence>
<dbReference type="SUPFAM" id="SSF50475">
    <property type="entry name" value="FMN-binding split barrel"/>
    <property type="match status" value="1"/>
</dbReference>
<reference evidence="2" key="1">
    <citation type="submission" date="2019-08" db="EMBL/GenBank/DDBJ databases">
        <authorList>
            <person name="Kucharzyk K."/>
            <person name="Murdoch R.W."/>
            <person name="Higgins S."/>
            <person name="Loffler F."/>
        </authorList>
    </citation>
    <scope>NUCLEOTIDE SEQUENCE</scope>
</reference>
<dbReference type="PANTHER" id="PTHR34818:SF1">
    <property type="entry name" value="PROTEIN BLI-3"/>
    <property type="match status" value="1"/>
</dbReference>
<organism evidence="2">
    <name type="scientific">bioreactor metagenome</name>
    <dbReference type="NCBI Taxonomy" id="1076179"/>
    <lineage>
        <taxon>unclassified sequences</taxon>
        <taxon>metagenomes</taxon>
        <taxon>ecological metagenomes</taxon>
    </lineage>
</organism>
<accession>A0A645F316</accession>
<evidence type="ECO:0000259" key="1">
    <source>
        <dbReference type="Pfam" id="PF01243"/>
    </source>
</evidence>
<dbReference type="Gene3D" id="2.30.110.10">
    <property type="entry name" value="Electron Transport, Fmn-binding Protein, Chain A"/>
    <property type="match status" value="1"/>
</dbReference>
<name>A0A645F316_9ZZZZ</name>